<evidence type="ECO:0000256" key="3">
    <source>
        <dbReference type="RuleBase" id="RU366045"/>
    </source>
</evidence>
<dbReference type="InParanoid" id="A0A1J7JAK7"/>
<dbReference type="Pfam" id="PF04909">
    <property type="entry name" value="Amidohydro_2"/>
    <property type="match status" value="1"/>
</dbReference>
<name>A0A1J7JAK7_9PEZI</name>
<keyword evidence="2 3" id="KW-0456">Lyase</keyword>
<dbReference type="Gene3D" id="3.20.20.140">
    <property type="entry name" value="Metal-dependent hydrolases"/>
    <property type="match status" value="1"/>
</dbReference>
<dbReference type="OrthoDB" id="2832284at2759"/>
<dbReference type="STRING" id="1408157.A0A1J7JAK7"/>
<dbReference type="InterPro" id="IPR006680">
    <property type="entry name" value="Amidohydro-rel"/>
</dbReference>
<protein>
    <recommendedName>
        <fullName evidence="4">Amidohydrolase-related domain-containing protein</fullName>
    </recommendedName>
</protein>
<proteinExistence type="inferred from homology"/>
<evidence type="ECO:0000313" key="5">
    <source>
        <dbReference type="EMBL" id="OIW30329.1"/>
    </source>
</evidence>
<dbReference type="Proteomes" id="UP000182658">
    <property type="component" value="Unassembled WGS sequence"/>
</dbReference>
<accession>A0A1J7JAK7</accession>
<dbReference type="InterPro" id="IPR032465">
    <property type="entry name" value="ACMSD"/>
</dbReference>
<dbReference type="GO" id="GO:0019748">
    <property type="term" value="P:secondary metabolic process"/>
    <property type="evidence" value="ECO:0007669"/>
    <property type="project" value="TreeGrafter"/>
</dbReference>
<sequence>MVITLYPRPHDMKLTLVIELTALVFLSAIGVTNCTTYPPKIENIIKAASRDGIDLLSLPFASEAFDSITAIGASKNTSYIPSNASRIDVHVHVVPDFYRRLAPNTAGLPTPSWDVAGHLQAMMRFKVSHGVVSISLPGANVFQGNQAYTAGLARLLNEWMAELVRTFPERFSFFAVMPLPYTRSAITELKHALGTLNARGIGLLTNHEGVYLGNPTLTPFFSAVNGTKGGPHVCFVHPAIPLLRVSNGSLIEANPTVYATGLVEFYFETARAIMDLTASQTLTNFTNIRYSFSHGGGAFPSIEDRFLKSFSVLEGPAKAAYGSRVWYDSAGPTYFNQIKGLLGYGVPTSQLVFGTDFPYAPAPIYGPSIAALENASFLTDGEKRAIFKDNAEHLFDGRFR</sequence>
<dbReference type="PANTHER" id="PTHR21240:SF32">
    <property type="entry name" value="AMIDOHYDROLASE-RELATED DOMAIN-CONTAINING PROTEIN"/>
    <property type="match status" value="1"/>
</dbReference>
<evidence type="ECO:0000256" key="2">
    <source>
        <dbReference type="ARBA" id="ARBA00023239"/>
    </source>
</evidence>
<evidence type="ECO:0000259" key="4">
    <source>
        <dbReference type="Pfam" id="PF04909"/>
    </source>
</evidence>
<comment type="similarity">
    <text evidence="3">Belongs to the metallo-dependent hydrolases superfamily.</text>
</comment>
<organism evidence="5 6">
    <name type="scientific">Coniochaeta ligniaria NRRL 30616</name>
    <dbReference type="NCBI Taxonomy" id="1408157"/>
    <lineage>
        <taxon>Eukaryota</taxon>
        <taxon>Fungi</taxon>
        <taxon>Dikarya</taxon>
        <taxon>Ascomycota</taxon>
        <taxon>Pezizomycotina</taxon>
        <taxon>Sordariomycetes</taxon>
        <taxon>Sordariomycetidae</taxon>
        <taxon>Coniochaetales</taxon>
        <taxon>Coniochaetaceae</taxon>
        <taxon>Coniochaeta</taxon>
    </lineage>
</organism>
<gene>
    <name evidence="5" type="ORF">CONLIGDRAFT_661675</name>
</gene>
<dbReference type="AlphaFoldDB" id="A0A1J7JAK7"/>
<evidence type="ECO:0000256" key="1">
    <source>
        <dbReference type="ARBA" id="ARBA00022793"/>
    </source>
</evidence>
<dbReference type="SUPFAM" id="SSF51556">
    <property type="entry name" value="Metallo-dependent hydrolases"/>
    <property type="match status" value="1"/>
</dbReference>
<evidence type="ECO:0000313" key="6">
    <source>
        <dbReference type="Proteomes" id="UP000182658"/>
    </source>
</evidence>
<keyword evidence="1 3" id="KW-0210">Decarboxylase</keyword>
<dbReference type="InterPro" id="IPR032466">
    <property type="entry name" value="Metal_Hydrolase"/>
</dbReference>
<reference evidence="5 6" key="1">
    <citation type="submission" date="2016-10" db="EMBL/GenBank/DDBJ databases">
        <title>Draft genome sequence of Coniochaeta ligniaria NRRL30616, a lignocellulolytic fungus for bioabatement of inhibitors in plant biomass hydrolysates.</title>
        <authorList>
            <consortium name="DOE Joint Genome Institute"/>
            <person name="Jimenez D.J."/>
            <person name="Hector R.E."/>
            <person name="Riley R."/>
            <person name="Sun H."/>
            <person name="Grigoriev I.V."/>
            <person name="Van Elsas J.D."/>
            <person name="Nichols N.N."/>
        </authorList>
    </citation>
    <scope>NUCLEOTIDE SEQUENCE [LARGE SCALE GENOMIC DNA]</scope>
    <source>
        <strain evidence="5 6">NRRL 30616</strain>
    </source>
</reference>
<dbReference type="PANTHER" id="PTHR21240">
    <property type="entry name" value="2-AMINO-3-CARBOXYLMUCONATE-6-SEMIALDEHYDE DECARBOXYLASE"/>
    <property type="match status" value="1"/>
</dbReference>
<dbReference type="GO" id="GO:0016831">
    <property type="term" value="F:carboxy-lyase activity"/>
    <property type="evidence" value="ECO:0007669"/>
    <property type="project" value="UniProtKB-KW"/>
</dbReference>
<feature type="domain" description="Amidohydrolase-related" evidence="4">
    <location>
        <begin position="87"/>
        <end position="396"/>
    </location>
</feature>
<dbReference type="EMBL" id="KV875097">
    <property type="protein sequence ID" value="OIW30329.1"/>
    <property type="molecule type" value="Genomic_DNA"/>
</dbReference>
<keyword evidence="6" id="KW-1185">Reference proteome</keyword>
<dbReference type="GO" id="GO:0016787">
    <property type="term" value="F:hydrolase activity"/>
    <property type="evidence" value="ECO:0007669"/>
    <property type="project" value="InterPro"/>
</dbReference>
<dbReference type="GO" id="GO:0005829">
    <property type="term" value="C:cytosol"/>
    <property type="evidence" value="ECO:0007669"/>
    <property type="project" value="TreeGrafter"/>
</dbReference>